<feature type="compositionally biased region" description="Low complexity" evidence="1">
    <location>
        <begin position="53"/>
        <end position="68"/>
    </location>
</feature>
<evidence type="ECO:0000256" key="1">
    <source>
        <dbReference type="SAM" id="MobiDB-lite"/>
    </source>
</evidence>
<evidence type="ECO:0000313" key="2">
    <source>
        <dbReference type="EMBL" id="CAD8363088.1"/>
    </source>
</evidence>
<protein>
    <submittedName>
        <fullName evidence="2">Uncharacterized protein</fullName>
    </submittedName>
</protein>
<feature type="region of interest" description="Disordered" evidence="1">
    <location>
        <begin position="123"/>
        <end position="179"/>
    </location>
</feature>
<feature type="region of interest" description="Disordered" evidence="1">
    <location>
        <begin position="23"/>
        <end position="68"/>
    </location>
</feature>
<dbReference type="EMBL" id="HBEG01026678">
    <property type="protein sequence ID" value="CAD8363088.1"/>
    <property type="molecule type" value="Transcribed_RNA"/>
</dbReference>
<sequence length="179" mass="18774">MGGAIGSSGPCCTQATKEVVVKCTPSNPRDATSSSRAARGRTAGGAGKDRKLMGSSASPADAADAMGPVSSRGHAAFAERAAGICRTQIEPVMDRSPSNVDPVRPVILRHGRSVAWALAIVDKSESEGQTEEVSFDESSDASHNRKVNRLPAPFLRKGVLDVEGEEEGEKQEEHAMTDD</sequence>
<dbReference type="AlphaFoldDB" id="A0A7S0AGE1"/>
<feature type="compositionally biased region" description="Low complexity" evidence="1">
    <location>
        <begin position="29"/>
        <end position="41"/>
    </location>
</feature>
<reference evidence="2" key="1">
    <citation type="submission" date="2021-01" db="EMBL/GenBank/DDBJ databases">
        <authorList>
            <person name="Corre E."/>
            <person name="Pelletier E."/>
            <person name="Niang G."/>
            <person name="Scheremetjew M."/>
            <person name="Finn R."/>
            <person name="Kale V."/>
            <person name="Holt S."/>
            <person name="Cochrane G."/>
            <person name="Meng A."/>
            <person name="Brown T."/>
            <person name="Cohen L."/>
        </authorList>
    </citation>
    <scope>NUCLEOTIDE SEQUENCE</scope>
    <source>
        <strain evidence="2">Pbaha01</strain>
    </source>
</reference>
<feature type="compositionally biased region" description="Acidic residues" evidence="1">
    <location>
        <begin position="128"/>
        <end position="139"/>
    </location>
</feature>
<name>A0A7S0AGE1_9DINO</name>
<organism evidence="2">
    <name type="scientific">Pyrodinium bahamense</name>
    <dbReference type="NCBI Taxonomy" id="73915"/>
    <lineage>
        <taxon>Eukaryota</taxon>
        <taxon>Sar</taxon>
        <taxon>Alveolata</taxon>
        <taxon>Dinophyceae</taxon>
        <taxon>Gonyaulacales</taxon>
        <taxon>Pyrocystaceae</taxon>
        <taxon>Pyrodinium</taxon>
    </lineage>
</organism>
<accession>A0A7S0AGE1</accession>
<proteinExistence type="predicted"/>
<gene>
    <name evidence="2" type="ORF">PBAH0796_LOCUS16205</name>
</gene>